<dbReference type="AlphaFoldDB" id="A0A2T2WWH8"/>
<organism evidence="1 2">
    <name type="scientific">Sulfobacillus benefaciens</name>
    <dbReference type="NCBI Taxonomy" id="453960"/>
    <lineage>
        <taxon>Bacteria</taxon>
        <taxon>Bacillati</taxon>
        <taxon>Bacillota</taxon>
        <taxon>Clostridia</taxon>
        <taxon>Eubacteriales</taxon>
        <taxon>Clostridiales Family XVII. Incertae Sedis</taxon>
        <taxon>Sulfobacillus</taxon>
    </lineage>
</organism>
<protein>
    <submittedName>
        <fullName evidence="1">Uncharacterized protein</fullName>
    </submittedName>
</protein>
<reference evidence="1 2" key="1">
    <citation type="journal article" date="2014" name="BMC Genomics">
        <title>Comparison of environmental and isolate Sulfobacillus genomes reveals diverse carbon, sulfur, nitrogen, and hydrogen metabolisms.</title>
        <authorList>
            <person name="Justice N.B."/>
            <person name="Norman A."/>
            <person name="Brown C.T."/>
            <person name="Singh A."/>
            <person name="Thomas B.C."/>
            <person name="Banfield J.F."/>
        </authorList>
    </citation>
    <scope>NUCLEOTIDE SEQUENCE [LARGE SCALE GENOMIC DNA]</scope>
    <source>
        <strain evidence="1">AMDSBA4</strain>
    </source>
</reference>
<evidence type="ECO:0000313" key="1">
    <source>
        <dbReference type="EMBL" id="PSR26594.1"/>
    </source>
</evidence>
<dbReference type="EMBL" id="PXYW01000122">
    <property type="protein sequence ID" value="PSR26594.1"/>
    <property type="molecule type" value="Genomic_DNA"/>
</dbReference>
<gene>
    <name evidence="1" type="ORF">C7B46_19890</name>
</gene>
<sequence length="95" mass="10548">MKNARRQRYWFWIESDDPLAKTLDGLGTRERNAWVVTILRAGLSPGGYRDLMTAVERLTAGNVALTPIPESMPPPNVIELLDDALSQFGFGGDDD</sequence>
<accession>A0A2T2WWH8</accession>
<evidence type="ECO:0000313" key="2">
    <source>
        <dbReference type="Proteomes" id="UP000242972"/>
    </source>
</evidence>
<comment type="caution">
    <text evidence="1">The sequence shown here is derived from an EMBL/GenBank/DDBJ whole genome shotgun (WGS) entry which is preliminary data.</text>
</comment>
<proteinExistence type="predicted"/>
<name>A0A2T2WWH8_9FIRM</name>
<dbReference type="Proteomes" id="UP000242972">
    <property type="component" value="Unassembled WGS sequence"/>
</dbReference>